<dbReference type="EMBL" id="MRCA01000023">
    <property type="protein sequence ID" value="OKH11088.1"/>
    <property type="molecule type" value="Genomic_DNA"/>
</dbReference>
<gene>
    <name evidence="2" type="ORF">NIES592_22900</name>
</gene>
<dbReference type="Proteomes" id="UP000186391">
    <property type="component" value="Unassembled WGS sequence"/>
</dbReference>
<comment type="caution">
    <text evidence="2">The sequence shown here is derived from an EMBL/GenBank/DDBJ whole genome shotgun (WGS) entry which is preliminary data.</text>
</comment>
<dbReference type="OrthoDB" id="467381at2"/>
<sequence>MAEPEDKNNYRNPSQDVFKGIWEAKVVIAIAFIAVLVRLSYTNEQPTTVPTAQLVTTSEVANYPDELIGKTVTVRSRPLQRVGLSSFTVSDRRFFGGEPILVVNASGRPFDLPSDHENIIQVTGEVRNLAIPQIERQYNLSLQDQYYRNYINKPVIIARDIRLAPDSTAITLR</sequence>
<keyword evidence="1" id="KW-1133">Transmembrane helix</keyword>
<evidence type="ECO:0000256" key="1">
    <source>
        <dbReference type="SAM" id="Phobius"/>
    </source>
</evidence>
<feature type="transmembrane region" description="Helical" evidence="1">
    <location>
        <begin position="21"/>
        <end position="41"/>
    </location>
</feature>
<keyword evidence="3" id="KW-1185">Reference proteome</keyword>
<evidence type="ECO:0000313" key="2">
    <source>
        <dbReference type="EMBL" id="OKH11088.1"/>
    </source>
</evidence>
<evidence type="ECO:0000313" key="3">
    <source>
        <dbReference type="Proteomes" id="UP000186391"/>
    </source>
</evidence>
<name>A0A1U7GT66_9CYAN</name>
<protein>
    <submittedName>
        <fullName evidence="2">Uncharacterized protein</fullName>
    </submittedName>
</protein>
<organism evidence="2 3">
    <name type="scientific">Fischerella major NIES-592</name>
    <dbReference type="NCBI Taxonomy" id="210994"/>
    <lineage>
        <taxon>Bacteria</taxon>
        <taxon>Bacillati</taxon>
        <taxon>Cyanobacteriota</taxon>
        <taxon>Cyanophyceae</taxon>
        <taxon>Nostocales</taxon>
        <taxon>Hapalosiphonaceae</taxon>
        <taxon>Fischerella</taxon>
    </lineage>
</organism>
<reference evidence="2 3" key="1">
    <citation type="submission" date="2016-11" db="EMBL/GenBank/DDBJ databases">
        <title>Draft Genome Sequences of Nine Cyanobacterial Strains from Diverse Habitats.</title>
        <authorList>
            <person name="Zhu T."/>
            <person name="Hou S."/>
            <person name="Lu X."/>
            <person name="Hess W.R."/>
        </authorList>
    </citation>
    <scope>NUCLEOTIDE SEQUENCE [LARGE SCALE GENOMIC DNA]</scope>
    <source>
        <strain evidence="2 3">NIES-592</strain>
    </source>
</reference>
<keyword evidence="1" id="KW-0472">Membrane</keyword>
<proteinExistence type="predicted"/>
<keyword evidence="1" id="KW-0812">Transmembrane</keyword>
<dbReference type="RefSeq" id="WP_073557008.1">
    <property type="nucleotide sequence ID" value="NZ_MRCA01000023.1"/>
</dbReference>
<dbReference type="AlphaFoldDB" id="A0A1U7GT66"/>
<accession>A0A1U7GT66</accession>